<dbReference type="InterPro" id="IPR050679">
    <property type="entry name" value="Bact_HTH_transcr_reg"/>
</dbReference>
<dbReference type="SUPFAM" id="SSF46785">
    <property type="entry name" value="Winged helix' DNA-binding domain"/>
    <property type="match status" value="1"/>
</dbReference>
<gene>
    <name evidence="5" type="ORF">GCM10011583_58290</name>
</gene>
<dbReference type="InterPro" id="IPR036388">
    <property type="entry name" value="WH-like_DNA-bd_sf"/>
</dbReference>
<feature type="domain" description="HTH gntR-type" evidence="4">
    <location>
        <begin position="11"/>
        <end position="79"/>
    </location>
</feature>
<evidence type="ECO:0000313" key="5">
    <source>
        <dbReference type="EMBL" id="GGK18794.1"/>
    </source>
</evidence>
<evidence type="ECO:0000256" key="2">
    <source>
        <dbReference type="ARBA" id="ARBA00023125"/>
    </source>
</evidence>
<evidence type="ECO:0000256" key="1">
    <source>
        <dbReference type="ARBA" id="ARBA00023015"/>
    </source>
</evidence>
<dbReference type="InterPro" id="IPR036390">
    <property type="entry name" value="WH_DNA-bd_sf"/>
</dbReference>
<dbReference type="PROSITE" id="PS50949">
    <property type="entry name" value="HTH_GNTR"/>
    <property type="match status" value="1"/>
</dbReference>
<dbReference type="Pfam" id="PF00392">
    <property type="entry name" value="GntR"/>
    <property type="match status" value="1"/>
</dbReference>
<organism evidence="5 6">
    <name type="scientific">Streptomyces camponoticapitis</name>
    <dbReference type="NCBI Taxonomy" id="1616125"/>
    <lineage>
        <taxon>Bacteria</taxon>
        <taxon>Bacillati</taxon>
        <taxon>Actinomycetota</taxon>
        <taxon>Actinomycetes</taxon>
        <taxon>Kitasatosporales</taxon>
        <taxon>Streptomycetaceae</taxon>
        <taxon>Streptomyces</taxon>
    </lineage>
</organism>
<dbReference type="PANTHER" id="PTHR44846">
    <property type="entry name" value="MANNOSYL-D-GLYCERATE TRANSPORT/METABOLISM SYSTEM REPRESSOR MNGR-RELATED"/>
    <property type="match status" value="1"/>
</dbReference>
<dbReference type="EMBL" id="BMMV01000023">
    <property type="protein sequence ID" value="GGK18794.1"/>
    <property type="molecule type" value="Genomic_DNA"/>
</dbReference>
<evidence type="ECO:0000259" key="4">
    <source>
        <dbReference type="PROSITE" id="PS50949"/>
    </source>
</evidence>
<accession>A0ABQ2EP35</accession>
<comment type="caution">
    <text evidence="5">The sequence shown here is derived from an EMBL/GenBank/DDBJ whole genome shotgun (WGS) entry which is preliminary data.</text>
</comment>
<dbReference type="SMART" id="SM00345">
    <property type="entry name" value="HTH_GNTR"/>
    <property type="match status" value="1"/>
</dbReference>
<keyword evidence="1" id="KW-0805">Transcription regulation</keyword>
<keyword evidence="3" id="KW-0804">Transcription</keyword>
<evidence type="ECO:0000256" key="3">
    <source>
        <dbReference type="ARBA" id="ARBA00023163"/>
    </source>
</evidence>
<sequence length="300" mass="33499">MEGDRSESGEGWEFQRIADVLRAEIGDGIYPVGGYLPPQMQLAEQFDVSRDTIQRALRVLIADGVIESKQGIGSKVLRQQAEDRQQVHTSSALRTSAGRPALGPFIAAAFEAKDVTLDVATLTSESLDTHIRLQAERVRGGLIHPESISVRMLLPTQGVTLAYPRLKDKNNTEDARPLDRLRRITERHTDSLRAALEDLRTEKLVNQVDVEVRTVPFTPTFKLYLLNKTQALHGLYLLVERAMRLDDGEEVNALDVLGLGATLFHYAKDQDLESQGSLFVDSAQTWFNKHWAMLGEESPV</sequence>
<dbReference type="RefSeq" id="WP_189110552.1">
    <property type="nucleotide sequence ID" value="NZ_BMMV01000023.1"/>
</dbReference>
<name>A0ABQ2EP35_9ACTN</name>
<keyword evidence="6" id="KW-1185">Reference proteome</keyword>
<dbReference type="Gene3D" id="1.10.10.10">
    <property type="entry name" value="Winged helix-like DNA-binding domain superfamily/Winged helix DNA-binding domain"/>
    <property type="match status" value="1"/>
</dbReference>
<dbReference type="PANTHER" id="PTHR44846:SF17">
    <property type="entry name" value="GNTR-FAMILY TRANSCRIPTIONAL REGULATOR"/>
    <property type="match status" value="1"/>
</dbReference>
<reference evidence="6" key="1">
    <citation type="journal article" date="2019" name="Int. J. Syst. Evol. Microbiol.">
        <title>The Global Catalogue of Microorganisms (GCM) 10K type strain sequencing project: providing services to taxonomists for standard genome sequencing and annotation.</title>
        <authorList>
            <consortium name="The Broad Institute Genomics Platform"/>
            <consortium name="The Broad Institute Genome Sequencing Center for Infectious Disease"/>
            <person name="Wu L."/>
            <person name="Ma J."/>
        </authorList>
    </citation>
    <scope>NUCLEOTIDE SEQUENCE [LARGE SCALE GENOMIC DNA]</scope>
    <source>
        <strain evidence="6">CGMCC 4.7275</strain>
    </source>
</reference>
<evidence type="ECO:0000313" key="6">
    <source>
        <dbReference type="Proteomes" id="UP000660265"/>
    </source>
</evidence>
<dbReference type="CDD" id="cd07377">
    <property type="entry name" value="WHTH_GntR"/>
    <property type="match status" value="1"/>
</dbReference>
<protein>
    <submittedName>
        <fullName evidence="5">GntR family transcriptional regulator</fullName>
    </submittedName>
</protein>
<keyword evidence="2" id="KW-0238">DNA-binding</keyword>
<proteinExistence type="predicted"/>
<dbReference type="Proteomes" id="UP000660265">
    <property type="component" value="Unassembled WGS sequence"/>
</dbReference>
<dbReference type="PRINTS" id="PR00035">
    <property type="entry name" value="HTHGNTR"/>
</dbReference>
<dbReference type="InterPro" id="IPR000524">
    <property type="entry name" value="Tscrpt_reg_HTH_GntR"/>
</dbReference>